<evidence type="ECO:0000256" key="9">
    <source>
        <dbReference type="ARBA" id="ARBA00023027"/>
    </source>
</evidence>
<dbReference type="GO" id="GO:0030488">
    <property type="term" value="P:tRNA methylation"/>
    <property type="evidence" value="ECO:0007669"/>
    <property type="project" value="TreeGrafter"/>
</dbReference>
<dbReference type="PANTHER" id="PTHR11806:SF2">
    <property type="entry name" value="METHYLENETETRAHYDROFOLATE--TRNA-(URACIL-5-)-METHYLTRANSFERASE TRMFO"/>
    <property type="match status" value="1"/>
</dbReference>
<keyword evidence="9 10" id="KW-0520">NAD</keyword>
<dbReference type="NCBIfam" id="TIGR00137">
    <property type="entry name" value="gid_trmFO"/>
    <property type="match status" value="1"/>
</dbReference>
<evidence type="ECO:0000256" key="8">
    <source>
        <dbReference type="ARBA" id="ARBA00022857"/>
    </source>
</evidence>
<comment type="catalytic activity">
    <reaction evidence="10">
        <text>uridine(54) in tRNA + (6R)-5,10-methylene-5,6,7,8-tetrahydrofolate + NADPH + H(+) = 5-methyluridine(54) in tRNA + (6S)-5,6,7,8-tetrahydrofolate + NADP(+)</text>
        <dbReference type="Rhea" id="RHEA:62372"/>
        <dbReference type="Rhea" id="RHEA-COMP:10167"/>
        <dbReference type="Rhea" id="RHEA-COMP:10193"/>
        <dbReference type="ChEBI" id="CHEBI:15378"/>
        <dbReference type="ChEBI" id="CHEBI:15636"/>
        <dbReference type="ChEBI" id="CHEBI:57453"/>
        <dbReference type="ChEBI" id="CHEBI:57783"/>
        <dbReference type="ChEBI" id="CHEBI:58349"/>
        <dbReference type="ChEBI" id="CHEBI:65315"/>
        <dbReference type="ChEBI" id="CHEBI:74447"/>
        <dbReference type="EC" id="2.1.1.74"/>
    </reaction>
</comment>
<name>A0A0X1KS05_9THEM</name>
<evidence type="ECO:0000313" key="12">
    <source>
        <dbReference type="EMBL" id="AJC74095.1"/>
    </source>
</evidence>
<dbReference type="InterPro" id="IPR002218">
    <property type="entry name" value="MnmG-rel"/>
</dbReference>
<evidence type="ECO:0000256" key="7">
    <source>
        <dbReference type="ARBA" id="ARBA00022827"/>
    </source>
</evidence>
<feature type="binding site" evidence="10">
    <location>
        <begin position="7"/>
        <end position="12"/>
    </location>
    <ligand>
        <name>FAD</name>
        <dbReference type="ChEBI" id="CHEBI:57692"/>
    </ligand>
</feature>
<dbReference type="SUPFAM" id="SSF51905">
    <property type="entry name" value="FAD/NAD(P)-binding domain"/>
    <property type="match status" value="1"/>
</dbReference>
<dbReference type="Proteomes" id="UP000077469">
    <property type="component" value="Chromosome"/>
</dbReference>
<dbReference type="STRING" id="1123384.AJ81_07815"/>
<dbReference type="KEGG" id="phy:AJ81_07815"/>
<evidence type="ECO:0000256" key="4">
    <source>
        <dbReference type="ARBA" id="ARBA00022630"/>
    </source>
</evidence>
<dbReference type="InterPro" id="IPR036188">
    <property type="entry name" value="FAD/NAD-bd_sf"/>
</dbReference>
<sequence length="429" mass="48368">MKVHVVGAGLAGSEVAYQLAIRGIEVILHEMRPAKMTPVHRTGFFAELVCSNSLKSEELHNASGLLKREMELFGSLTLRIAKECRVPAGKALAVNRERFSTRVTEEVLKSGVQLVVEEVSEIPDDGNVWVIATGPATSESLANWLNEKLGNALYFFDAVAPIIAADSIDYSKVFFADRYGAGTSDYINCPMNEEQYERFYEALLSAEVVPIEGFDSCMLFERCKPIEEIARSGKMSLLFGPLRPVGLIDPRTNRQPYAVVQLRKENVEGTMYNIVGFQTRLKWPEQKRVIRLIPGLENAEILRYGVMHRNFYVNSRKVLDCHFRLKGTEKIFFAGQITGVEGYVESAASGLYVALNIYRYLKRQSLLKLPTTTMMGSLFDYVCNGIADQLQPMYANYGLLKDSRDRQRAAERSLRDLERFLVEAGWREG</sequence>
<dbReference type="Pfam" id="PF01134">
    <property type="entry name" value="GIDA"/>
    <property type="match status" value="1"/>
</dbReference>
<dbReference type="GO" id="GO:0047151">
    <property type="term" value="F:tRNA (uracil(54)-C5)-methyltransferase activity, 5,10-methylenetetrahydrofolate-dependent"/>
    <property type="evidence" value="ECO:0007669"/>
    <property type="project" value="UniProtKB-UniRule"/>
</dbReference>
<dbReference type="InterPro" id="IPR004417">
    <property type="entry name" value="TrmFO"/>
</dbReference>
<dbReference type="GO" id="GO:0050660">
    <property type="term" value="F:flavin adenine dinucleotide binding"/>
    <property type="evidence" value="ECO:0007669"/>
    <property type="project" value="UniProtKB-UniRule"/>
</dbReference>
<dbReference type="EC" id="2.1.1.74" evidence="10"/>
<dbReference type="NCBIfam" id="NF003739">
    <property type="entry name" value="PRK05335.1"/>
    <property type="match status" value="1"/>
</dbReference>
<keyword evidence="3 10" id="KW-0489">Methyltransferase</keyword>
<accession>A0A0X1KS05</accession>
<evidence type="ECO:0000256" key="3">
    <source>
        <dbReference type="ARBA" id="ARBA00022603"/>
    </source>
</evidence>
<evidence type="ECO:0000313" key="13">
    <source>
        <dbReference type="Proteomes" id="UP000077469"/>
    </source>
</evidence>
<comment type="similarity">
    <text evidence="10">Belongs to the MnmG family. TrmFO subfamily.</text>
</comment>
<keyword evidence="7 10" id="KW-0274">FAD</keyword>
<evidence type="ECO:0000256" key="1">
    <source>
        <dbReference type="ARBA" id="ARBA00001974"/>
    </source>
</evidence>
<comment type="cofactor">
    <cofactor evidence="1 10">
        <name>FAD</name>
        <dbReference type="ChEBI" id="CHEBI:57692"/>
    </cofactor>
</comment>
<feature type="domain" description="MnmG N-terminal" evidence="11">
    <location>
        <begin position="2"/>
        <end position="364"/>
    </location>
</feature>
<dbReference type="EMBL" id="CP007141">
    <property type="protein sequence ID" value="AJC74095.1"/>
    <property type="molecule type" value="Genomic_DNA"/>
</dbReference>
<keyword evidence="2 10" id="KW-0963">Cytoplasm</keyword>
<evidence type="ECO:0000256" key="5">
    <source>
        <dbReference type="ARBA" id="ARBA00022679"/>
    </source>
</evidence>
<reference evidence="12 13" key="1">
    <citation type="submission" date="2014-01" db="EMBL/GenBank/DDBJ databases">
        <title>Genome sequencing of Thermotog hypogea.</title>
        <authorList>
            <person name="Zhang X."/>
            <person name="Alvare G."/>
            <person name="Fristensky B."/>
            <person name="Chen L."/>
            <person name="Suen T."/>
            <person name="Chen Q."/>
            <person name="Ma K."/>
        </authorList>
    </citation>
    <scope>NUCLEOTIDE SEQUENCE [LARGE SCALE GENOMIC DNA]</scope>
    <source>
        <strain evidence="12 13">DSM 11164</strain>
    </source>
</reference>
<dbReference type="PaxDb" id="1123384-AJ81_07815"/>
<dbReference type="OrthoDB" id="9803114at2"/>
<evidence type="ECO:0000256" key="6">
    <source>
        <dbReference type="ARBA" id="ARBA00022694"/>
    </source>
</evidence>
<dbReference type="RefSeq" id="WP_031504140.1">
    <property type="nucleotide sequence ID" value="NC_022795.1"/>
</dbReference>
<comment type="function">
    <text evidence="10">Catalyzes the folate-dependent formation of 5-methyl-uridine at position 54 (M-5-U54) in all tRNAs.</text>
</comment>
<dbReference type="Gene3D" id="3.50.50.60">
    <property type="entry name" value="FAD/NAD(P)-binding domain"/>
    <property type="match status" value="2"/>
</dbReference>
<keyword evidence="13" id="KW-1185">Reference proteome</keyword>
<dbReference type="GO" id="GO:0002098">
    <property type="term" value="P:tRNA wobble uridine modification"/>
    <property type="evidence" value="ECO:0007669"/>
    <property type="project" value="TreeGrafter"/>
</dbReference>
<evidence type="ECO:0000259" key="11">
    <source>
        <dbReference type="Pfam" id="PF01134"/>
    </source>
</evidence>
<dbReference type="InterPro" id="IPR040131">
    <property type="entry name" value="MnmG_N"/>
</dbReference>
<evidence type="ECO:0000256" key="10">
    <source>
        <dbReference type="HAMAP-Rule" id="MF_01037"/>
    </source>
</evidence>
<organism evidence="12 13">
    <name type="scientific">Pseudothermotoga hypogea DSM 11164 = NBRC 106472</name>
    <dbReference type="NCBI Taxonomy" id="1123384"/>
    <lineage>
        <taxon>Bacteria</taxon>
        <taxon>Thermotogati</taxon>
        <taxon>Thermotogota</taxon>
        <taxon>Thermotogae</taxon>
        <taxon>Thermotogales</taxon>
        <taxon>Thermotogaceae</taxon>
        <taxon>Pseudothermotoga</taxon>
    </lineage>
</organism>
<keyword evidence="4 10" id="KW-0285">Flavoprotein</keyword>
<comment type="subcellular location">
    <subcellularLocation>
        <location evidence="10">Cytoplasm</location>
    </subcellularLocation>
</comment>
<keyword evidence="6 10" id="KW-0819">tRNA processing</keyword>
<protein>
    <recommendedName>
        <fullName evidence="10">Methylenetetrahydrofolate--tRNA-(uracil-5-)-methyltransferase TrmFO</fullName>
        <ecNumber evidence="10">2.1.1.74</ecNumber>
    </recommendedName>
    <alternativeName>
        <fullName evidence="10">Folate-dependent tRNA (uracil-5-)-methyltransferase</fullName>
    </alternativeName>
    <alternativeName>
        <fullName evidence="10">Folate-dependent tRNA(M-5-U54)-methyltransferase</fullName>
    </alternativeName>
</protein>
<gene>
    <name evidence="12" type="primary">gid</name>
    <name evidence="10" type="synonym">trmFO</name>
    <name evidence="12" type="ORF">AJ81_07815</name>
</gene>
<proteinExistence type="inferred from homology"/>
<keyword evidence="5 10" id="KW-0808">Transferase</keyword>
<dbReference type="PANTHER" id="PTHR11806">
    <property type="entry name" value="GLUCOSE INHIBITED DIVISION PROTEIN A"/>
    <property type="match status" value="1"/>
</dbReference>
<dbReference type="HAMAP" id="MF_01037">
    <property type="entry name" value="TrmFO"/>
    <property type="match status" value="1"/>
</dbReference>
<dbReference type="AlphaFoldDB" id="A0A0X1KS05"/>
<comment type="catalytic activity">
    <reaction evidence="10">
        <text>uridine(54) in tRNA + (6R)-5,10-methylene-5,6,7,8-tetrahydrofolate + NADH + H(+) = 5-methyluridine(54) in tRNA + (6S)-5,6,7,8-tetrahydrofolate + NAD(+)</text>
        <dbReference type="Rhea" id="RHEA:16873"/>
        <dbReference type="Rhea" id="RHEA-COMP:10167"/>
        <dbReference type="Rhea" id="RHEA-COMP:10193"/>
        <dbReference type="ChEBI" id="CHEBI:15378"/>
        <dbReference type="ChEBI" id="CHEBI:15636"/>
        <dbReference type="ChEBI" id="CHEBI:57453"/>
        <dbReference type="ChEBI" id="CHEBI:57540"/>
        <dbReference type="ChEBI" id="CHEBI:57945"/>
        <dbReference type="ChEBI" id="CHEBI:65315"/>
        <dbReference type="ChEBI" id="CHEBI:74447"/>
        <dbReference type="EC" id="2.1.1.74"/>
    </reaction>
</comment>
<keyword evidence="8 10" id="KW-0521">NADP</keyword>
<evidence type="ECO:0000256" key="2">
    <source>
        <dbReference type="ARBA" id="ARBA00022490"/>
    </source>
</evidence>
<dbReference type="GO" id="GO:0005829">
    <property type="term" value="C:cytosol"/>
    <property type="evidence" value="ECO:0007669"/>
    <property type="project" value="TreeGrafter"/>
</dbReference>
<dbReference type="PATRIC" id="fig|1123384.7.peg.1567"/>